<evidence type="ECO:0000313" key="3">
    <source>
        <dbReference type="Proteomes" id="UP001157125"/>
    </source>
</evidence>
<accession>A0ABQ6IEJ0</accession>
<comment type="caution">
    <text evidence="2">The sequence shown here is derived from an EMBL/GenBank/DDBJ whole genome shotgun (WGS) entry which is preliminary data.</text>
</comment>
<feature type="region of interest" description="Disordered" evidence="1">
    <location>
        <begin position="107"/>
        <end position="152"/>
    </location>
</feature>
<evidence type="ECO:0000256" key="1">
    <source>
        <dbReference type="SAM" id="MobiDB-lite"/>
    </source>
</evidence>
<gene>
    <name evidence="2" type="ORF">GCM10025876_18000</name>
</gene>
<name>A0ABQ6IEJ0_9MICO</name>
<sequence>MAAGIHNDSSATRRAGAWSEDAIARAVAQFVVEQMSHSHVLYQVWAKGRRWLPSMATIRRTHTWDAAREAAMRLLYEDDHWAERYAEAIRVEVDRRVIEFLVEGAAPPKRPEDTPARRLIVGESVPMGTSSERAKDRDDDGAGKRRSPAAAMESKPGHWWRWAWCAAWCLASPSCGGGPALPCPRACS</sequence>
<proteinExistence type="predicted"/>
<keyword evidence="3" id="KW-1185">Reference proteome</keyword>
<evidence type="ECO:0000313" key="2">
    <source>
        <dbReference type="EMBL" id="GMA35596.1"/>
    </source>
</evidence>
<dbReference type="EMBL" id="BSUN01000001">
    <property type="protein sequence ID" value="GMA35596.1"/>
    <property type="molecule type" value="Genomic_DNA"/>
</dbReference>
<reference evidence="3" key="1">
    <citation type="journal article" date="2019" name="Int. J. Syst. Evol. Microbiol.">
        <title>The Global Catalogue of Microorganisms (GCM) 10K type strain sequencing project: providing services to taxonomists for standard genome sequencing and annotation.</title>
        <authorList>
            <consortium name="The Broad Institute Genomics Platform"/>
            <consortium name="The Broad Institute Genome Sequencing Center for Infectious Disease"/>
            <person name="Wu L."/>
            <person name="Ma J."/>
        </authorList>
    </citation>
    <scope>NUCLEOTIDE SEQUENCE [LARGE SCALE GENOMIC DNA]</scope>
    <source>
        <strain evidence="3">NBRC 112299</strain>
    </source>
</reference>
<organism evidence="2 3">
    <name type="scientific">Demequina litorisediminis</name>
    <dbReference type="NCBI Taxonomy" id="1849022"/>
    <lineage>
        <taxon>Bacteria</taxon>
        <taxon>Bacillati</taxon>
        <taxon>Actinomycetota</taxon>
        <taxon>Actinomycetes</taxon>
        <taxon>Micrococcales</taxon>
        <taxon>Demequinaceae</taxon>
        <taxon>Demequina</taxon>
    </lineage>
</organism>
<feature type="compositionally biased region" description="Basic and acidic residues" evidence="1">
    <location>
        <begin position="132"/>
        <end position="143"/>
    </location>
</feature>
<dbReference type="Proteomes" id="UP001157125">
    <property type="component" value="Unassembled WGS sequence"/>
</dbReference>
<protein>
    <submittedName>
        <fullName evidence="2">Uncharacterized protein</fullName>
    </submittedName>
</protein>